<dbReference type="EMBL" id="FRAW01000006">
    <property type="protein sequence ID" value="SHK42985.1"/>
    <property type="molecule type" value="Genomic_DNA"/>
</dbReference>
<dbReference type="Proteomes" id="UP000184275">
    <property type="component" value="Unassembled WGS sequence"/>
</dbReference>
<protein>
    <recommendedName>
        <fullName evidence="4">Lipoprotein</fullName>
    </recommendedName>
</protein>
<evidence type="ECO:0000313" key="2">
    <source>
        <dbReference type="EMBL" id="SHK42985.1"/>
    </source>
</evidence>
<dbReference type="RefSeq" id="WP_073303128.1">
    <property type="nucleotide sequence ID" value="NZ_FRAW01000006.1"/>
</dbReference>
<accession>A0A1M6SE77</accession>
<gene>
    <name evidence="2" type="ORF">SAMN05720469_10628</name>
</gene>
<keyword evidence="1" id="KW-0732">Signal</keyword>
<sequence length="68" mass="7798">MKKFSFLVLCIVTCLVLSGCAVGWHKQGVSEYETENALAQCEYEAGKDHVERGDFVSNCMKRQGFRWY</sequence>
<keyword evidence="3" id="KW-1185">Reference proteome</keyword>
<name>A0A1M6SE77_9BACT</name>
<evidence type="ECO:0000313" key="3">
    <source>
        <dbReference type="Proteomes" id="UP000184275"/>
    </source>
</evidence>
<feature type="chain" id="PRO_5013087749" description="Lipoprotein" evidence="1">
    <location>
        <begin position="22"/>
        <end position="68"/>
    </location>
</feature>
<reference evidence="3" key="1">
    <citation type="submission" date="2016-11" db="EMBL/GenBank/DDBJ databases">
        <authorList>
            <person name="Varghese N."/>
            <person name="Submissions S."/>
        </authorList>
    </citation>
    <scope>NUCLEOTIDE SEQUENCE [LARGE SCALE GENOMIC DNA]</scope>
    <source>
        <strain evidence="3">UWOS</strain>
    </source>
</reference>
<evidence type="ECO:0000256" key="1">
    <source>
        <dbReference type="SAM" id="SignalP"/>
    </source>
</evidence>
<dbReference type="PROSITE" id="PS51257">
    <property type="entry name" value="PROKAR_LIPOPROTEIN"/>
    <property type="match status" value="1"/>
</dbReference>
<feature type="signal peptide" evidence="1">
    <location>
        <begin position="1"/>
        <end position="21"/>
    </location>
</feature>
<organism evidence="2 3">
    <name type="scientific">Fibrobacter intestinalis</name>
    <dbReference type="NCBI Taxonomy" id="28122"/>
    <lineage>
        <taxon>Bacteria</taxon>
        <taxon>Pseudomonadati</taxon>
        <taxon>Fibrobacterota</taxon>
        <taxon>Fibrobacteria</taxon>
        <taxon>Fibrobacterales</taxon>
        <taxon>Fibrobacteraceae</taxon>
        <taxon>Fibrobacter</taxon>
    </lineage>
</organism>
<evidence type="ECO:0008006" key="4">
    <source>
        <dbReference type="Google" id="ProtNLM"/>
    </source>
</evidence>
<dbReference type="AlphaFoldDB" id="A0A1M6SE77"/>
<proteinExistence type="predicted"/>